<accession>A0A1S7DQ58</accession>
<feature type="domain" description="Nudix hydrolase" evidence="2">
    <location>
        <begin position="16"/>
        <end position="146"/>
    </location>
</feature>
<dbReference type="PANTHER" id="PTHR43736">
    <property type="entry name" value="ADP-RIBOSE PYROPHOSPHATASE"/>
    <property type="match status" value="1"/>
</dbReference>
<organism evidence="3 4">
    <name type="scientific">Riemerella anatipestifer</name>
    <name type="common">Moraxella anatipestifer</name>
    <dbReference type="NCBI Taxonomy" id="34085"/>
    <lineage>
        <taxon>Bacteria</taxon>
        <taxon>Pseudomonadati</taxon>
        <taxon>Bacteroidota</taxon>
        <taxon>Flavobacteriia</taxon>
        <taxon>Flavobacteriales</taxon>
        <taxon>Weeksellaceae</taxon>
        <taxon>Riemerella</taxon>
    </lineage>
</organism>
<dbReference type="SUPFAM" id="SSF55811">
    <property type="entry name" value="Nudix"/>
    <property type="match status" value="1"/>
</dbReference>
<name>A0A1S7DQ58_RIEAN</name>
<evidence type="ECO:0000256" key="1">
    <source>
        <dbReference type="ARBA" id="ARBA00022801"/>
    </source>
</evidence>
<dbReference type="EMBL" id="CP011859">
    <property type="protein sequence ID" value="AQY21236.1"/>
    <property type="molecule type" value="Genomic_DNA"/>
</dbReference>
<dbReference type="InterPro" id="IPR000086">
    <property type="entry name" value="NUDIX_hydrolase_dom"/>
</dbReference>
<dbReference type="PANTHER" id="PTHR43736:SF1">
    <property type="entry name" value="DIHYDRONEOPTERIN TRIPHOSPHATE DIPHOSPHATASE"/>
    <property type="match status" value="1"/>
</dbReference>
<dbReference type="InterPro" id="IPR015797">
    <property type="entry name" value="NUDIX_hydrolase-like_dom_sf"/>
</dbReference>
<gene>
    <name evidence="3" type="ORF">AB406_0273</name>
</gene>
<dbReference type="GO" id="GO:0016787">
    <property type="term" value="F:hydrolase activity"/>
    <property type="evidence" value="ECO:0007669"/>
    <property type="project" value="UniProtKB-KW"/>
</dbReference>
<protein>
    <recommendedName>
        <fullName evidence="2">Nudix hydrolase domain-containing protein</fullName>
    </recommendedName>
</protein>
<dbReference type="Proteomes" id="UP000189883">
    <property type="component" value="Chromosome"/>
</dbReference>
<evidence type="ECO:0000313" key="3">
    <source>
        <dbReference type="EMBL" id="AQY21236.1"/>
    </source>
</evidence>
<dbReference type="AlphaFoldDB" id="A0A1S7DQ58"/>
<evidence type="ECO:0000313" key="4">
    <source>
        <dbReference type="Proteomes" id="UP000189883"/>
    </source>
</evidence>
<sequence>MWHKIKKKEPMKIDKINIRVYGICLNSQSEILALEEKYIGEDLTKLPGGGLEYGEGLLDCLQREFREELNLTVKSAQHFYTQEDFLVSKFRDNEQLLTVYYLVEIENLASLKIKEPSIENIKWVTLKDQCPFKLPIDQRVFEQLKHTLTCN</sequence>
<keyword evidence="1" id="KW-0378">Hydrolase</keyword>
<dbReference type="PROSITE" id="PS51462">
    <property type="entry name" value="NUDIX"/>
    <property type="match status" value="1"/>
</dbReference>
<dbReference type="PROSITE" id="PS00893">
    <property type="entry name" value="NUDIX_BOX"/>
    <property type="match status" value="1"/>
</dbReference>
<proteinExistence type="predicted"/>
<dbReference type="Pfam" id="PF00293">
    <property type="entry name" value="NUDIX"/>
    <property type="match status" value="1"/>
</dbReference>
<dbReference type="CDD" id="cd02883">
    <property type="entry name" value="NUDIX_Hydrolase"/>
    <property type="match status" value="1"/>
</dbReference>
<dbReference type="InterPro" id="IPR020084">
    <property type="entry name" value="NUDIX_hydrolase_CS"/>
</dbReference>
<reference evidence="3 4" key="1">
    <citation type="submission" date="2015-06" db="EMBL/GenBank/DDBJ databases">
        <title>R. anatipestifer strain HXb2 is the most virulent strain so far, and the genome sequence would help us uncover the pathogenesis.</title>
        <authorList>
            <person name="Hu Q."/>
            <person name="Qi J."/>
            <person name="Bo H."/>
            <person name="Liu G."/>
            <person name="Tao M."/>
            <person name="Ding Y."/>
            <person name="Xue Y."/>
        </authorList>
    </citation>
    <scope>NUCLEOTIDE SEQUENCE [LARGE SCALE GENOMIC DNA]</scope>
    <source>
        <strain evidence="3 4">HXb2</strain>
    </source>
</reference>
<dbReference type="Gene3D" id="3.90.79.10">
    <property type="entry name" value="Nucleoside Triphosphate Pyrophosphohydrolase"/>
    <property type="match status" value="1"/>
</dbReference>
<evidence type="ECO:0000259" key="2">
    <source>
        <dbReference type="PROSITE" id="PS51462"/>
    </source>
</evidence>